<dbReference type="AlphaFoldDB" id="A0A397U963"/>
<name>A0A397U963_9GLOM</name>
<gene>
    <name evidence="2" type="ORF">C2G38_2116545</name>
</gene>
<accession>A0A397U963</accession>
<feature type="transmembrane region" description="Helical" evidence="1">
    <location>
        <begin position="70"/>
        <end position="94"/>
    </location>
</feature>
<protein>
    <submittedName>
        <fullName evidence="2">Uncharacterized protein</fullName>
    </submittedName>
</protein>
<dbReference type="Proteomes" id="UP000266673">
    <property type="component" value="Unassembled WGS sequence"/>
</dbReference>
<proteinExistence type="predicted"/>
<keyword evidence="1" id="KW-0472">Membrane</keyword>
<feature type="transmembrane region" description="Helical" evidence="1">
    <location>
        <begin position="28"/>
        <end position="49"/>
    </location>
</feature>
<keyword evidence="1" id="KW-0812">Transmembrane</keyword>
<reference evidence="2 3" key="1">
    <citation type="submission" date="2018-06" db="EMBL/GenBank/DDBJ databases">
        <title>Comparative genomics reveals the genomic features of Rhizophagus irregularis, R. cerebriforme, R. diaphanum and Gigaspora rosea, and their symbiotic lifestyle signature.</title>
        <authorList>
            <person name="Morin E."/>
            <person name="San Clemente H."/>
            <person name="Chen E.C.H."/>
            <person name="De La Providencia I."/>
            <person name="Hainaut M."/>
            <person name="Kuo A."/>
            <person name="Kohler A."/>
            <person name="Murat C."/>
            <person name="Tang N."/>
            <person name="Roy S."/>
            <person name="Loubradou J."/>
            <person name="Henrissat B."/>
            <person name="Grigoriev I.V."/>
            <person name="Corradi N."/>
            <person name="Roux C."/>
            <person name="Martin F.M."/>
        </authorList>
    </citation>
    <scope>NUCLEOTIDE SEQUENCE [LARGE SCALE GENOMIC DNA]</scope>
    <source>
        <strain evidence="2 3">DAOM 194757</strain>
    </source>
</reference>
<evidence type="ECO:0000313" key="2">
    <source>
        <dbReference type="EMBL" id="RIB06251.1"/>
    </source>
</evidence>
<organism evidence="2 3">
    <name type="scientific">Gigaspora rosea</name>
    <dbReference type="NCBI Taxonomy" id="44941"/>
    <lineage>
        <taxon>Eukaryota</taxon>
        <taxon>Fungi</taxon>
        <taxon>Fungi incertae sedis</taxon>
        <taxon>Mucoromycota</taxon>
        <taxon>Glomeromycotina</taxon>
        <taxon>Glomeromycetes</taxon>
        <taxon>Diversisporales</taxon>
        <taxon>Gigasporaceae</taxon>
        <taxon>Gigaspora</taxon>
    </lineage>
</organism>
<evidence type="ECO:0000256" key="1">
    <source>
        <dbReference type="SAM" id="Phobius"/>
    </source>
</evidence>
<comment type="caution">
    <text evidence="2">The sequence shown here is derived from an EMBL/GenBank/DDBJ whole genome shotgun (WGS) entry which is preliminary data.</text>
</comment>
<evidence type="ECO:0000313" key="3">
    <source>
        <dbReference type="Proteomes" id="UP000266673"/>
    </source>
</evidence>
<dbReference type="EMBL" id="QKWP01001847">
    <property type="protein sequence ID" value="RIB06251.1"/>
    <property type="molecule type" value="Genomic_DNA"/>
</dbReference>
<sequence>MFFYANDNDVIQYGIVNEDHIILDIRNISIPVCHYLFLLFFFVFYNYTYMQCESMHLLYCTHPHTFARSFFFFIPSPNLHIYSFLSFFSGLFGWSSTIYSTCIPLPFDLRAV</sequence>
<keyword evidence="3" id="KW-1185">Reference proteome</keyword>
<keyword evidence="1" id="KW-1133">Transmembrane helix</keyword>